<evidence type="ECO:0000313" key="1">
    <source>
        <dbReference type="EMBL" id="GGB03933.1"/>
    </source>
</evidence>
<dbReference type="EMBL" id="BMJC01000003">
    <property type="protein sequence ID" value="GGB03933.1"/>
    <property type="molecule type" value="Genomic_DNA"/>
</dbReference>
<reference evidence="1" key="1">
    <citation type="journal article" date="2014" name="Int. J. Syst. Evol. Microbiol.">
        <title>Complete genome sequence of Corynebacterium casei LMG S-19264T (=DSM 44701T), isolated from a smear-ripened cheese.</title>
        <authorList>
            <consortium name="US DOE Joint Genome Institute (JGI-PGF)"/>
            <person name="Walter F."/>
            <person name="Albersmeier A."/>
            <person name="Kalinowski J."/>
            <person name="Ruckert C."/>
        </authorList>
    </citation>
    <scope>NUCLEOTIDE SEQUENCE</scope>
    <source>
        <strain evidence="1">CGMCC 1.15448</strain>
    </source>
</reference>
<reference evidence="1" key="2">
    <citation type="submission" date="2020-09" db="EMBL/GenBank/DDBJ databases">
        <authorList>
            <person name="Sun Q."/>
            <person name="Zhou Y."/>
        </authorList>
    </citation>
    <scope>NUCLEOTIDE SEQUENCE</scope>
    <source>
        <strain evidence="1">CGMCC 1.15448</strain>
    </source>
</reference>
<organism evidence="1 2">
    <name type="scientific">Puia dinghuensis</name>
    <dbReference type="NCBI Taxonomy" id="1792502"/>
    <lineage>
        <taxon>Bacteria</taxon>
        <taxon>Pseudomonadati</taxon>
        <taxon>Bacteroidota</taxon>
        <taxon>Chitinophagia</taxon>
        <taxon>Chitinophagales</taxon>
        <taxon>Chitinophagaceae</taxon>
        <taxon>Puia</taxon>
    </lineage>
</organism>
<comment type="caution">
    <text evidence="1">The sequence shown here is derived from an EMBL/GenBank/DDBJ whole genome shotgun (WGS) entry which is preliminary data.</text>
</comment>
<dbReference type="AlphaFoldDB" id="A0A8J2UDU1"/>
<name>A0A8J2UDU1_9BACT</name>
<sequence length="106" mass="11348">MKLPAREAGGMDADPPLALFDKLAKGVLLGVRHIEWGEVQHDKDLVTGKIGRVDPAGVVGEIQFEVFVGGHLFKKGPGGGNHFQVIAGPGSHYQDTKRLRTHASLT</sequence>
<keyword evidence="2" id="KW-1185">Reference proteome</keyword>
<gene>
    <name evidence="1" type="ORF">GCM10011511_29090</name>
</gene>
<accession>A0A8J2UDU1</accession>
<protein>
    <submittedName>
        <fullName evidence="1">Uncharacterized protein</fullName>
    </submittedName>
</protein>
<evidence type="ECO:0000313" key="2">
    <source>
        <dbReference type="Proteomes" id="UP000607559"/>
    </source>
</evidence>
<proteinExistence type="predicted"/>
<dbReference type="Proteomes" id="UP000607559">
    <property type="component" value="Unassembled WGS sequence"/>
</dbReference>